<dbReference type="VEuPathDB" id="FungiDB:C7M61_002580"/>
<dbReference type="GO" id="GO:0008270">
    <property type="term" value="F:zinc ion binding"/>
    <property type="evidence" value="ECO:0007669"/>
    <property type="project" value="UniProtKB-KW"/>
</dbReference>
<protein>
    <recommendedName>
        <fullName evidence="3">C2H2-type domain-containing protein</fullName>
    </recommendedName>
</protein>
<accession>A0A2P7YRQ8</accession>
<dbReference type="PROSITE" id="PS50157">
    <property type="entry name" value="ZINC_FINGER_C2H2_2"/>
    <property type="match status" value="1"/>
</dbReference>
<evidence type="ECO:0000313" key="4">
    <source>
        <dbReference type="EMBL" id="PSK38645.1"/>
    </source>
</evidence>
<dbReference type="Gene3D" id="3.30.160.60">
    <property type="entry name" value="Classic Zinc Finger"/>
    <property type="match status" value="1"/>
</dbReference>
<feature type="domain" description="C2H2-type" evidence="3">
    <location>
        <begin position="957"/>
        <end position="994"/>
    </location>
</feature>
<comment type="caution">
    <text evidence="4">The sequence shown here is derived from an EMBL/GenBank/DDBJ whole genome shotgun (WGS) entry which is preliminary data.</text>
</comment>
<proteinExistence type="predicted"/>
<feature type="region of interest" description="Disordered" evidence="2">
    <location>
        <begin position="541"/>
        <end position="571"/>
    </location>
</feature>
<evidence type="ECO:0000256" key="2">
    <source>
        <dbReference type="SAM" id="MobiDB-lite"/>
    </source>
</evidence>
<keyword evidence="5" id="KW-1185">Reference proteome</keyword>
<sequence>MHEGNSPQLDSKPSNIDKDSQRKPQADTEDAEYTDIVWTKSLSIHECSQEISKSLDVLLRGKPADTEKEMYEGLLESATEAVPEPLKALTQCYPQNYLSEILITNYTDLVKFCLLYLNLTLSLKVTKFVVNLFYSLECWEIYHLLQMIPNLDYFLRLVDIDVTDTPFGHVVSPPDNYMGFNLRQGFQYPFPFPFYNFSYHTMNPDVTNQKYQRLRIDNYIDIRLNKAQPKKKKKTRAPKKSSVSQEASPQRLLRQDSAISENSQEFTFQKVTPRDIAFDIQTVGELEDDDDGYTTDEAERILQDENRAVPMGQQGLVFVPSIFQHLVLPGVLTSGPATRLSSLHEIQEPPLANIQRPELPAHPPHQNPQLVIRSPREEIKREGSSLAQPPSFISQAPIPASLQYPPQYKDPSRLPYYGTSSRMGSHPLPQFPAYASALPPPATLVSPQLKTREEGHQDHSPQLQRYGYQGYPAFQPYGQPFYGDRRLFMQMPIQGYVPMGVPPQKLPGQGIPQNMHSPQYQQQFIGSMPMPPLGYQYPVAEAAQPHGSPPMHAVQSNPTPPPPGSIHLPHLRDEDKSKKYMSEVLRSPSDIASYESSFTYPPSEEHNTMTSTLDSGINEKGDSIHDHMSPQETSDASPRRMQPIIPSSQPEGNQSPTATSAISPSNETHAVAKRPWESTSVSLTIPNVKEALSTKASSYTAALTELGSASMSEMVQALCHIEPQSTTEYAELMCKIAYLVHEGVLEETYIQALEKRLYALEDLLSSYIAEDPALSELYIVVECCFDIFLNIAMDSTRDGLSANIIRFLSSILVNLNYWEVYNLIRLNPAVYLFLTLIKFDLNACYTRFVQSYSNFRYKQTQLSPATIEKFTALREQQKRERDERFAEAVSNDDEYFNKDLTEEHDKFISDRLASEGKGKDKKKAKADSKLSAHRVIKKPEIKPGSARLLNYDPDVIHECQLPSAEEPGKMCLRRFSRKYELIRHQDTVHLKKKKLFKCFVCVKQDPVMGPRIFTRHDTLAKHIRVNHRISGKEAKAEVAYSKKHAEIVDEGDITVHVGRRKTKVDFELRAHMNKGGREAPDGSIIFDDDEMLSGEEGEPMIDVV</sequence>
<dbReference type="STRING" id="418784.A0A2P7YRQ8"/>
<keyword evidence="1" id="KW-0862">Zinc</keyword>
<feature type="compositionally biased region" description="Polar residues" evidence="2">
    <location>
        <begin position="645"/>
        <end position="668"/>
    </location>
</feature>
<feature type="region of interest" description="Disordered" evidence="2">
    <location>
        <begin position="1"/>
        <end position="31"/>
    </location>
</feature>
<feature type="compositionally biased region" description="Polar residues" evidence="2">
    <location>
        <begin position="1"/>
        <end position="14"/>
    </location>
</feature>
<dbReference type="OrthoDB" id="6910977at2759"/>
<feature type="compositionally biased region" description="Basic and acidic residues" evidence="2">
    <location>
        <begin position="617"/>
        <end position="629"/>
    </location>
</feature>
<dbReference type="EMBL" id="PYFQ01000005">
    <property type="protein sequence ID" value="PSK38645.1"/>
    <property type="molecule type" value="Genomic_DNA"/>
</dbReference>
<keyword evidence="1" id="KW-0863">Zinc-finger</keyword>
<feature type="compositionally biased region" description="Basic residues" evidence="2">
    <location>
        <begin position="228"/>
        <end position="239"/>
    </location>
</feature>
<dbReference type="Proteomes" id="UP000241107">
    <property type="component" value="Unassembled WGS sequence"/>
</dbReference>
<reference evidence="4 5" key="1">
    <citation type="submission" date="2018-03" db="EMBL/GenBank/DDBJ databases">
        <title>Candida pseudohaemulonii genome assembly and annotation.</title>
        <authorList>
            <person name="Munoz J.F."/>
            <person name="Gade L.G."/>
            <person name="Chow N.A."/>
            <person name="Litvintseva A.P."/>
            <person name="Loparev V.N."/>
            <person name="Cuomo C.A."/>
        </authorList>
    </citation>
    <scope>NUCLEOTIDE SEQUENCE [LARGE SCALE GENOMIC DNA]</scope>
    <source>
        <strain evidence="4 5">B12108</strain>
    </source>
</reference>
<gene>
    <name evidence="4" type="ORF">C7M61_002580</name>
</gene>
<evidence type="ECO:0000259" key="3">
    <source>
        <dbReference type="PROSITE" id="PS50157"/>
    </source>
</evidence>
<feature type="region of interest" description="Disordered" evidence="2">
    <location>
        <begin position="228"/>
        <end position="259"/>
    </location>
</feature>
<dbReference type="AlphaFoldDB" id="A0A2P7YRQ8"/>
<dbReference type="InterPro" id="IPR013087">
    <property type="entry name" value="Znf_C2H2_type"/>
</dbReference>
<organism evidence="4 5">
    <name type="scientific">Candidozyma pseudohaemuli</name>
    <dbReference type="NCBI Taxonomy" id="418784"/>
    <lineage>
        <taxon>Eukaryota</taxon>
        <taxon>Fungi</taxon>
        <taxon>Dikarya</taxon>
        <taxon>Ascomycota</taxon>
        <taxon>Saccharomycotina</taxon>
        <taxon>Pichiomycetes</taxon>
        <taxon>Metschnikowiaceae</taxon>
        <taxon>Candidozyma</taxon>
    </lineage>
</organism>
<feature type="region of interest" description="Disordered" evidence="2">
    <location>
        <begin position="593"/>
        <end position="676"/>
    </location>
</feature>
<evidence type="ECO:0000256" key="1">
    <source>
        <dbReference type="PROSITE-ProRule" id="PRU00042"/>
    </source>
</evidence>
<feature type="compositionally biased region" description="Basic and acidic residues" evidence="2">
    <location>
        <begin position="15"/>
        <end position="26"/>
    </location>
</feature>
<dbReference type="GeneID" id="36565969"/>
<dbReference type="RefSeq" id="XP_024713877.1">
    <property type="nucleotide sequence ID" value="XM_024857951.1"/>
</dbReference>
<name>A0A2P7YRQ8_9ASCO</name>
<evidence type="ECO:0000313" key="5">
    <source>
        <dbReference type="Proteomes" id="UP000241107"/>
    </source>
</evidence>
<keyword evidence="1" id="KW-0479">Metal-binding</keyword>